<organism evidence="2 3">
    <name type="scientific">Rhizopus delemar</name>
    <dbReference type="NCBI Taxonomy" id="936053"/>
    <lineage>
        <taxon>Eukaryota</taxon>
        <taxon>Fungi</taxon>
        <taxon>Fungi incertae sedis</taxon>
        <taxon>Mucoromycota</taxon>
        <taxon>Mucoromycotina</taxon>
        <taxon>Mucoromycetes</taxon>
        <taxon>Mucorales</taxon>
        <taxon>Mucorineae</taxon>
        <taxon>Rhizopodaceae</taxon>
        <taxon>Rhizopus</taxon>
    </lineage>
</organism>
<dbReference type="AlphaFoldDB" id="A0A9P6Y2T4"/>
<reference evidence="2 3" key="1">
    <citation type="journal article" date="2020" name="Microb. Genom.">
        <title>Genetic diversity of clinical and environmental Mucorales isolates obtained from an investigation of mucormycosis cases among solid organ transplant recipients.</title>
        <authorList>
            <person name="Nguyen M.H."/>
            <person name="Kaul D."/>
            <person name="Muto C."/>
            <person name="Cheng S.J."/>
            <person name="Richter R.A."/>
            <person name="Bruno V.M."/>
            <person name="Liu G."/>
            <person name="Beyhan S."/>
            <person name="Sundermann A.J."/>
            <person name="Mounaud S."/>
            <person name="Pasculle A.W."/>
            <person name="Nierman W.C."/>
            <person name="Driscoll E."/>
            <person name="Cumbie R."/>
            <person name="Clancy C.J."/>
            <person name="Dupont C.L."/>
        </authorList>
    </citation>
    <scope>NUCLEOTIDE SEQUENCE [LARGE SCALE GENOMIC DNA]</scope>
    <source>
        <strain evidence="2 3">GL24</strain>
    </source>
</reference>
<keyword evidence="1" id="KW-0472">Membrane</keyword>
<name>A0A9P6Y2T4_9FUNG</name>
<evidence type="ECO:0000256" key="1">
    <source>
        <dbReference type="SAM" id="Phobius"/>
    </source>
</evidence>
<accession>A0A9P6Y2T4</accession>
<evidence type="ECO:0000313" key="3">
    <source>
        <dbReference type="Proteomes" id="UP000740926"/>
    </source>
</evidence>
<proteinExistence type="predicted"/>
<gene>
    <name evidence="2" type="ORF">G6F50_014727</name>
</gene>
<feature type="transmembrane region" description="Helical" evidence="1">
    <location>
        <begin position="29"/>
        <end position="57"/>
    </location>
</feature>
<evidence type="ECO:0000313" key="2">
    <source>
        <dbReference type="EMBL" id="KAG1538092.1"/>
    </source>
</evidence>
<protein>
    <submittedName>
        <fullName evidence="2">Uncharacterized protein</fullName>
    </submittedName>
</protein>
<comment type="caution">
    <text evidence="2">The sequence shown here is derived from an EMBL/GenBank/DDBJ whole genome shotgun (WGS) entry which is preliminary data.</text>
</comment>
<dbReference type="Proteomes" id="UP000740926">
    <property type="component" value="Unassembled WGS sequence"/>
</dbReference>
<sequence length="103" mass="11509">MQQGPADVVDTIEGRQMNLSVNPSLRNCYLFVVASLGPAMLGARFVLMPLLLPLVLCRWLVLLSCRMPEWPQWVEDACKVDPNDLRLAEPEVMAQSQAGRQSI</sequence>
<keyword evidence="1" id="KW-1133">Transmembrane helix</keyword>
<keyword evidence="1" id="KW-0812">Transmembrane</keyword>
<keyword evidence="3" id="KW-1185">Reference proteome</keyword>
<dbReference type="EMBL" id="JAANIU010007352">
    <property type="protein sequence ID" value="KAG1538092.1"/>
    <property type="molecule type" value="Genomic_DNA"/>
</dbReference>